<feature type="transmembrane region" description="Helical" evidence="1">
    <location>
        <begin position="21"/>
        <end position="41"/>
    </location>
</feature>
<evidence type="ECO:0000256" key="1">
    <source>
        <dbReference type="SAM" id="Phobius"/>
    </source>
</evidence>
<feature type="transmembrane region" description="Helical" evidence="1">
    <location>
        <begin position="385"/>
        <end position="404"/>
    </location>
</feature>
<evidence type="ECO:0000259" key="2">
    <source>
        <dbReference type="Pfam" id="PF13632"/>
    </source>
</evidence>
<sequence>MNSLQIWTKRHPVRTKRALEILPGLVSWFLILFPVWGSWVIPEIVAYYIIGFSVYWFYRSMTTAGLAVLGYLKMRSFLVYDWMGDLKNFPDWKKIQHIIVIPTYKEPVSTLRRTLKHLQEQEFPLKNIHVMLSFEDREGETAREKARELQQEFGGVLGHLWATYHPDLPGEVKGKSSNTSWGAKEAKRMLVDTEGIEIDYITITSEDADALLPKQYFACLTYHFLDSPARYTTIWQAILQFYNNIWKVPLFVRVFSSSTSVMLLSNVARKDRLINFSTYSASLKMIDAIGYWDTDVIPEDWRLFFKAFFSLKGKVTVEPLFLPIMADAAEAEGVWKTYVNQYEQVKRWAWGVSDTPYVISRWIQSDDVPFWEKTIRVIRVMEDHFLWPVNWFAITIGALLPPLLNKEFSRTMIGKTLPQVSSAILTVCLLALLVMIILNFKLRPKKESRRIPILGFLGEILEFITLPIVGFFFTALPGIDAHTRLMLGKYIEYKVTEKIAPEGEGQKRE</sequence>
<dbReference type="SUPFAM" id="SSF53448">
    <property type="entry name" value="Nucleotide-diphospho-sugar transferases"/>
    <property type="match status" value="1"/>
</dbReference>
<dbReference type="PANTHER" id="PTHR36851:SF1">
    <property type="entry name" value="GLYCO_TRANS_2-LIKE DOMAIN-CONTAINING PROTEIN"/>
    <property type="match status" value="1"/>
</dbReference>
<dbReference type="Gene3D" id="3.90.550.10">
    <property type="entry name" value="Spore Coat Polysaccharide Biosynthesis Protein SpsA, Chain A"/>
    <property type="match status" value="1"/>
</dbReference>
<dbReference type="EMBL" id="MFAK01000007">
    <property type="protein sequence ID" value="OGD75377.1"/>
    <property type="molecule type" value="Genomic_DNA"/>
</dbReference>
<protein>
    <recommendedName>
        <fullName evidence="2">Glycosyltransferase 2-like domain-containing protein</fullName>
    </recommendedName>
</protein>
<dbReference type="InterPro" id="IPR001173">
    <property type="entry name" value="Glyco_trans_2-like"/>
</dbReference>
<dbReference type="PANTHER" id="PTHR36851">
    <property type="entry name" value="UNNAMED PRODUCT"/>
    <property type="match status" value="1"/>
</dbReference>
<comment type="caution">
    <text evidence="3">The sequence shown here is derived from an EMBL/GenBank/DDBJ whole genome shotgun (WGS) entry which is preliminary data.</text>
</comment>
<dbReference type="InterPro" id="IPR029044">
    <property type="entry name" value="Nucleotide-diphossugar_trans"/>
</dbReference>
<evidence type="ECO:0000313" key="4">
    <source>
        <dbReference type="Proteomes" id="UP000176191"/>
    </source>
</evidence>
<feature type="transmembrane region" description="Helical" evidence="1">
    <location>
        <begin position="424"/>
        <end position="442"/>
    </location>
</feature>
<dbReference type="AlphaFoldDB" id="A0A1F5F6V2"/>
<organism evidence="3 4">
    <name type="scientific">Candidatus Collierbacteria bacterium RIFOXYA2_FULL_46_10</name>
    <dbReference type="NCBI Taxonomy" id="1817726"/>
    <lineage>
        <taxon>Bacteria</taxon>
        <taxon>Candidatus Collieribacteriota</taxon>
    </lineage>
</organism>
<gene>
    <name evidence="3" type="ORF">A2228_00605</name>
</gene>
<feature type="transmembrane region" description="Helical" evidence="1">
    <location>
        <begin position="454"/>
        <end position="476"/>
    </location>
</feature>
<accession>A0A1F5F6V2</accession>
<reference evidence="3 4" key="1">
    <citation type="journal article" date="2016" name="Nat. Commun.">
        <title>Thousands of microbial genomes shed light on interconnected biogeochemical processes in an aquifer system.</title>
        <authorList>
            <person name="Anantharaman K."/>
            <person name="Brown C.T."/>
            <person name="Hug L.A."/>
            <person name="Sharon I."/>
            <person name="Castelle C.J."/>
            <person name="Probst A.J."/>
            <person name="Thomas B.C."/>
            <person name="Singh A."/>
            <person name="Wilkins M.J."/>
            <person name="Karaoz U."/>
            <person name="Brodie E.L."/>
            <person name="Williams K.H."/>
            <person name="Hubbard S.S."/>
            <person name="Banfield J.F."/>
        </authorList>
    </citation>
    <scope>NUCLEOTIDE SEQUENCE [LARGE SCALE GENOMIC DNA]</scope>
</reference>
<dbReference type="Proteomes" id="UP000176191">
    <property type="component" value="Unassembled WGS sequence"/>
</dbReference>
<feature type="domain" description="Glycosyltransferase 2-like" evidence="2">
    <location>
        <begin position="207"/>
        <end position="436"/>
    </location>
</feature>
<keyword evidence="1" id="KW-0472">Membrane</keyword>
<evidence type="ECO:0000313" key="3">
    <source>
        <dbReference type="EMBL" id="OGD75377.1"/>
    </source>
</evidence>
<keyword evidence="1" id="KW-0812">Transmembrane</keyword>
<name>A0A1F5F6V2_9BACT</name>
<feature type="transmembrane region" description="Helical" evidence="1">
    <location>
        <begin position="47"/>
        <end position="72"/>
    </location>
</feature>
<proteinExistence type="predicted"/>
<keyword evidence="1" id="KW-1133">Transmembrane helix</keyword>
<dbReference type="Pfam" id="PF13632">
    <property type="entry name" value="Glyco_trans_2_3"/>
    <property type="match status" value="1"/>
</dbReference>